<proteinExistence type="inferred from homology"/>
<comment type="cofactor">
    <cofactor evidence="6">
        <name>Zn(2+)</name>
        <dbReference type="ChEBI" id="CHEBI:29105"/>
    </cofactor>
    <text evidence="6">Binds 1 zinc ion per subunit.</text>
</comment>
<feature type="binding site" evidence="6">
    <location>
        <position position="72"/>
    </location>
    <ligand>
        <name>Zn(2+)</name>
        <dbReference type="ChEBI" id="CHEBI:29105"/>
    </ligand>
</feature>
<comment type="caution">
    <text evidence="10">The sequence shown here is derived from an EMBL/GenBank/DDBJ whole genome shotgun (WGS) entry which is preliminary data.</text>
</comment>
<dbReference type="GO" id="GO:0042759">
    <property type="term" value="P:long-chain fatty acid biosynthetic process"/>
    <property type="evidence" value="ECO:0007669"/>
    <property type="project" value="TreeGrafter"/>
</dbReference>
<dbReference type="AlphaFoldDB" id="A0A8X7CEU2"/>
<evidence type="ECO:0000256" key="1">
    <source>
        <dbReference type="ARBA" id="ARBA00009835"/>
    </source>
</evidence>
<dbReference type="InterPro" id="IPR031329">
    <property type="entry name" value="NEUT/ALK_ceramidase_N"/>
</dbReference>
<sequence length="655" mass="73588">MGYAKVSQVTRGIHTRQFSRAFVVGDNSSRVAIVSIDSGMVSHVVKMEVVKALKETFGDLYTEENVLLTATHTHAAPGGYLQYLLYLIPSQGFIRQTFFSLVKGIVKSVERAHESIQPGYIYWNEGEVHNASINRSPTAYENNPEEERKRYEDNVDKTMFLLKFTDIYDKPLGMINWFAVHPTSMNSSNQLISGDNKGAASLMFEEMINGMEALPGKGPFVAAFAQSNAGDVSPNILGARCPSDHSEKCDIDTSTCKGGKERCIALGPGQDMFESTWIIGRRQYKVAKNLFKTAYQRLAGPVLFIHQFIDMSNVELESNGTERRTTCKPAMGFSFAAGTIDCPGEFDFLQGTTKGSTLWNIVVDFIRRPSKELKACQAPKPILLATGEMSLPYKWQPDVVPTQILQIGNAAILGMPAEITTMAGRRLREAVLRVLEEKNYDQSEEMHVVLASLSNAYSSYVTTFEEYQVQRYEGASTMYGQHTLEAYIRQFEMLADHLLLRDDVDPGLEPTNLLGQQLSFKLNVMFDGIRRGRNFGDVLEDAHPRYRTGSTVKVTFVSGHPRNDMMLERSFLHVERWNNGTETWEVAATDGNWETKYYWKRTNSLIGDSTSTVVWDIPPTAKSGIYRIRHFGSSKNILQILKPYTGTSREFEVVP</sequence>
<organism evidence="10 11">
    <name type="scientific">Trichonephila inaurata madagascariensis</name>
    <dbReference type="NCBI Taxonomy" id="2747483"/>
    <lineage>
        <taxon>Eukaryota</taxon>
        <taxon>Metazoa</taxon>
        <taxon>Ecdysozoa</taxon>
        <taxon>Arthropoda</taxon>
        <taxon>Chelicerata</taxon>
        <taxon>Arachnida</taxon>
        <taxon>Araneae</taxon>
        <taxon>Araneomorphae</taxon>
        <taxon>Entelegynae</taxon>
        <taxon>Araneoidea</taxon>
        <taxon>Nephilidae</taxon>
        <taxon>Trichonephila</taxon>
        <taxon>Trichonephila inaurata</taxon>
    </lineage>
</organism>
<evidence type="ECO:0000256" key="6">
    <source>
        <dbReference type="PIRSR" id="PIRSR606823-2"/>
    </source>
</evidence>
<dbReference type="GO" id="GO:0046512">
    <property type="term" value="P:sphingosine biosynthetic process"/>
    <property type="evidence" value="ECO:0007669"/>
    <property type="project" value="TreeGrafter"/>
</dbReference>
<comment type="similarity">
    <text evidence="1 7">Belongs to the neutral ceramidase family.</text>
</comment>
<evidence type="ECO:0000256" key="3">
    <source>
        <dbReference type="ARBA" id="ARBA00019235"/>
    </source>
</evidence>
<evidence type="ECO:0000259" key="8">
    <source>
        <dbReference type="Pfam" id="PF04734"/>
    </source>
</evidence>
<evidence type="ECO:0000256" key="7">
    <source>
        <dbReference type="RuleBase" id="RU366019"/>
    </source>
</evidence>
<dbReference type="InterPro" id="IPR006823">
    <property type="entry name" value="Ceramidase_alk"/>
</dbReference>
<keyword evidence="7" id="KW-0746">Sphingolipid metabolism</keyword>
<dbReference type="Gene3D" id="2.60.40.2300">
    <property type="entry name" value="Neutral/alkaline non-lysosomal ceramidase, C-terminal domain"/>
    <property type="match status" value="1"/>
</dbReference>
<dbReference type="GO" id="GO:0016020">
    <property type="term" value="C:membrane"/>
    <property type="evidence" value="ECO:0007669"/>
    <property type="project" value="GOC"/>
</dbReference>
<keyword evidence="4 7" id="KW-0378">Hydrolase</keyword>
<gene>
    <name evidence="10" type="primary">asah2</name>
    <name evidence="10" type="ORF">TNIN_458201</name>
</gene>
<keyword evidence="6" id="KW-0862">Zinc</keyword>
<evidence type="ECO:0000313" key="10">
    <source>
        <dbReference type="EMBL" id="GFY63861.1"/>
    </source>
</evidence>
<dbReference type="GO" id="GO:0046514">
    <property type="term" value="P:ceramide catabolic process"/>
    <property type="evidence" value="ECO:0007669"/>
    <property type="project" value="InterPro"/>
</dbReference>
<protein>
    <recommendedName>
        <fullName evidence="3 7">Neutral ceramidase</fullName>
        <ecNumber evidence="2 7">3.5.1.23</ecNumber>
    </recommendedName>
</protein>
<dbReference type="GO" id="GO:0017040">
    <property type="term" value="F:N-acylsphingosine amidohydrolase activity"/>
    <property type="evidence" value="ECO:0007669"/>
    <property type="project" value="UniProtKB-UniRule"/>
</dbReference>
<evidence type="ECO:0000256" key="4">
    <source>
        <dbReference type="ARBA" id="ARBA00022801"/>
    </source>
</evidence>
<evidence type="ECO:0000313" key="11">
    <source>
        <dbReference type="Proteomes" id="UP000886998"/>
    </source>
</evidence>
<keyword evidence="11" id="KW-1185">Reference proteome</keyword>
<dbReference type="InterPro" id="IPR031331">
    <property type="entry name" value="NEUT/ALK_ceramidase_C"/>
</dbReference>
<feature type="domain" description="Neutral/alkaline non-lysosomal ceramidase N-terminal" evidence="8">
    <location>
        <begin position="1"/>
        <end position="488"/>
    </location>
</feature>
<feature type="active site" description="Nucleophile" evidence="5">
    <location>
        <position position="233"/>
    </location>
</feature>
<dbReference type="PANTHER" id="PTHR12670:SF1">
    <property type="entry name" value="NEUTRAL CERAMIDASE"/>
    <property type="match status" value="1"/>
</dbReference>
<keyword evidence="7" id="KW-0443">Lipid metabolism</keyword>
<keyword evidence="6" id="KW-0479">Metal-binding</keyword>
<dbReference type="InterPro" id="IPR038445">
    <property type="entry name" value="NCDase_C_sf"/>
</dbReference>
<evidence type="ECO:0000256" key="5">
    <source>
        <dbReference type="PIRSR" id="PIRSR606823-1"/>
    </source>
</evidence>
<feature type="binding site" evidence="6">
    <location>
        <position position="460"/>
    </location>
    <ligand>
        <name>Zn(2+)</name>
        <dbReference type="ChEBI" id="CHEBI:29105"/>
    </ligand>
</feature>
<dbReference type="OrthoDB" id="191371at2759"/>
<evidence type="ECO:0000259" key="9">
    <source>
        <dbReference type="Pfam" id="PF17048"/>
    </source>
</evidence>
<feature type="binding site" evidence="6">
    <location>
        <position position="181"/>
    </location>
    <ligand>
        <name>Zn(2+)</name>
        <dbReference type="ChEBI" id="CHEBI:29105"/>
    </ligand>
</feature>
<name>A0A8X7CEU2_9ARAC</name>
<dbReference type="Pfam" id="PF17048">
    <property type="entry name" value="Ceramidse_alk_C"/>
    <property type="match status" value="1"/>
</dbReference>
<reference evidence="10" key="1">
    <citation type="submission" date="2020-08" db="EMBL/GenBank/DDBJ databases">
        <title>Multicomponent nature underlies the extraordinary mechanical properties of spider dragline silk.</title>
        <authorList>
            <person name="Kono N."/>
            <person name="Nakamura H."/>
            <person name="Mori M."/>
            <person name="Yoshida Y."/>
            <person name="Ohtoshi R."/>
            <person name="Malay A.D."/>
            <person name="Moran D.A.P."/>
            <person name="Tomita M."/>
            <person name="Numata K."/>
            <person name="Arakawa K."/>
        </authorList>
    </citation>
    <scope>NUCLEOTIDE SEQUENCE</scope>
</reference>
<dbReference type="Pfam" id="PF04734">
    <property type="entry name" value="Ceramidase_alk"/>
    <property type="match status" value="1"/>
</dbReference>
<dbReference type="EC" id="3.5.1.23" evidence="2 7"/>
<dbReference type="GO" id="GO:0046872">
    <property type="term" value="F:metal ion binding"/>
    <property type="evidence" value="ECO:0007669"/>
    <property type="project" value="UniProtKB-KW"/>
</dbReference>
<dbReference type="EMBL" id="BMAV01014962">
    <property type="protein sequence ID" value="GFY63861.1"/>
    <property type="molecule type" value="Genomic_DNA"/>
</dbReference>
<dbReference type="PANTHER" id="PTHR12670">
    <property type="entry name" value="CERAMIDASE"/>
    <property type="match status" value="1"/>
</dbReference>
<feature type="binding site" evidence="6">
    <location>
        <position position="418"/>
    </location>
    <ligand>
        <name>Zn(2+)</name>
        <dbReference type="ChEBI" id="CHEBI:29105"/>
    </ligand>
</feature>
<comment type="catalytic activity">
    <reaction evidence="7">
        <text>an N-acylsphing-4-enine + H2O = sphing-4-enine + a fatty acid</text>
        <dbReference type="Rhea" id="RHEA:20856"/>
        <dbReference type="ChEBI" id="CHEBI:15377"/>
        <dbReference type="ChEBI" id="CHEBI:28868"/>
        <dbReference type="ChEBI" id="CHEBI:52639"/>
        <dbReference type="ChEBI" id="CHEBI:57756"/>
        <dbReference type="EC" id="3.5.1.23"/>
    </reaction>
</comment>
<evidence type="ECO:0000256" key="2">
    <source>
        <dbReference type="ARBA" id="ARBA00011891"/>
    </source>
</evidence>
<dbReference type="Proteomes" id="UP000886998">
    <property type="component" value="Unassembled WGS sequence"/>
</dbReference>
<dbReference type="GO" id="GO:0005576">
    <property type="term" value="C:extracellular region"/>
    <property type="evidence" value="ECO:0007669"/>
    <property type="project" value="TreeGrafter"/>
</dbReference>
<accession>A0A8X7CEU2</accession>
<feature type="domain" description="Neutral/alkaline non-lysosomal ceramidase C-terminal" evidence="9">
    <location>
        <begin position="495"/>
        <end position="653"/>
    </location>
</feature>